<sequence>MPPYQVVRTRPETTATAKQLVVALIGLGLRGITLIEDRDKVLVSVCHGLVAAVKDDGIWWHSPRELRPGVPLYVHRGTVAGAAEALAGDHALLNPGPQPPAEVRHVAAPL</sequence>
<protein>
    <submittedName>
        <fullName evidence="2">Uncharacterized protein</fullName>
    </submittedName>
</protein>
<evidence type="ECO:0000313" key="3">
    <source>
        <dbReference type="Proteomes" id="UP000248544"/>
    </source>
</evidence>
<organism evidence="2 3">
    <name type="scientific">Spongiactinospora gelatinilytica</name>
    <dbReference type="NCBI Taxonomy" id="2666298"/>
    <lineage>
        <taxon>Bacteria</taxon>
        <taxon>Bacillati</taxon>
        <taxon>Actinomycetota</taxon>
        <taxon>Actinomycetes</taxon>
        <taxon>Streptosporangiales</taxon>
        <taxon>Streptosporangiaceae</taxon>
        <taxon>Spongiactinospora</taxon>
    </lineage>
</organism>
<feature type="region of interest" description="Disordered" evidence="1">
    <location>
        <begin position="91"/>
        <end position="110"/>
    </location>
</feature>
<proteinExistence type="predicted"/>
<accession>A0A2W2F508</accession>
<evidence type="ECO:0000313" key="2">
    <source>
        <dbReference type="EMBL" id="PZG30383.1"/>
    </source>
</evidence>
<dbReference type="Proteomes" id="UP000248544">
    <property type="component" value="Unassembled WGS sequence"/>
</dbReference>
<reference evidence="2 3" key="1">
    <citation type="submission" date="2018-01" db="EMBL/GenBank/DDBJ databases">
        <title>Draft genome sequence of Sphaerisporangium sp. 7K107.</title>
        <authorList>
            <person name="Sahin N."/>
            <person name="Saygin H."/>
            <person name="Ay H."/>
        </authorList>
    </citation>
    <scope>NUCLEOTIDE SEQUENCE [LARGE SCALE GENOMIC DNA]</scope>
    <source>
        <strain evidence="2 3">7K107</strain>
    </source>
</reference>
<dbReference type="AlphaFoldDB" id="A0A2W2F508"/>
<gene>
    <name evidence="2" type="ORF">C1I98_31170</name>
</gene>
<keyword evidence="3" id="KW-1185">Reference proteome</keyword>
<dbReference type="EMBL" id="POUA01000352">
    <property type="protein sequence ID" value="PZG30383.1"/>
    <property type="molecule type" value="Genomic_DNA"/>
</dbReference>
<evidence type="ECO:0000256" key="1">
    <source>
        <dbReference type="SAM" id="MobiDB-lite"/>
    </source>
</evidence>
<name>A0A2W2F508_9ACTN</name>
<comment type="caution">
    <text evidence="2">The sequence shown here is derived from an EMBL/GenBank/DDBJ whole genome shotgun (WGS) entry which is preliminary data.</text>
</comment>